<keyword evidence="3" id="KW-1185">Reference proteome</keyword>
<name>A0ABU6NTV4_9BACI</name>
<dbReference type="Proteomes" id="UP001342826">
    <property type="component" value="Unassembled WGS sequence"/>
</dbReference>
<gene>
    <name evidence="2" type="ORF">P9271_03015</name>
</gene>
<keyword evidence="1" id="KW-0812">Transmembrane</keyword>
<evidence type="ECO:0000313" key="3">
    <source>
        <dbReference type="Proteomes" id="UP001342826"/>
    </source>
</evidence>
<proteinExistence type="predicted"/>
<evidence type="ECO:0008006" key="4">
    <source>
        <dbReference type="Google" id="ProtNLM"/>
    </source>
</evidence>
<accession>A0ABU6NTV4</accession>
<dbReference type="EMBL" id="JARTFS010000002">
    <property type="protein sequence ID" value="MED4400330.1"/>
    <property type="molecule type" value="Genomic_DNA"/>
</dbReference>
<dbReference type="RefSeq" id="WP_066224423.1">
    <property type="nucleotide sequence ID" value="NZ_JARTFS010000002.1"/>
</dbReference>
<keyword evidence="1" id="KW-1133">Transmembrane helix</keyword>
<organism evidence="2 3">
    <name type="scientific">Metabacillus fastidiosus</name>
    <dbReference type="NCBI Taxonomy" id="1458"/>
    <lineage>
        <taxon>Bacteria</taxon>
        <taxon>Bacillati</taxon>
        <taxon>Bacillota</taxon>
        <taxon>Bacilli</taxon>
        <taxon>Bacillales</taxon>
        <taxon>Bacillaceae</taxon>
        <taxon>Metabacillus</taxon>
    </lineage>
</organism>
<evidence type="ECO:0000313" key="2">
    <source>
        <dbReference type="EMBL" id="MED4400330.1"/>
    </source>
</evidence>
<dbReference type="GeneID" id="301139223"/>
<sequence>MEVSTKGIILAVTIFITIGLATFAIFFYGKAATGAKVATNEYSAIETELTEQPYLVYEDTNVSGSQVVNAIKKFEGRNIGIKVTTGKGANDWYINDASSIDSLTTASGVKANMYNESSTSYINPNGNFTAKILRDKNNSIRAIEFTQK</sequence>
<evidence type="ECO:0000256" key="1">
    <source>
        <dbReference type="SAM" id="Phobius"/>
    </source>
</evidence>
<feature type="transmembrane region" description="Helical" evidence="1">
    <location>
        <begin position="7"/>
        <end position="29"/>
    </location>
</feature>
<comment type="caution">
    <text evidence="2">The sequence shown here is derived from an EMBL/GenBank/DDBJ whole genome shotgun (WGS) entry which is preliminary data.</text>
</comment>
<keyword evidence="1" id="KW-0472">Membrane</keyword>
<reference evidence="2 3" key="1">
    <citation type="submission" date="2023-03" db="EMBL/GenBank/DDBJ databases">
        <title>Bacillus Genome Sequencing.</title>
        <authorList>
            <person name="Dunlap C."/>
        </authorList>
    </citation>
    <scope>NUCLEOTIDE SEQUENCE [LARGE SCALE GENOMIC DNA]</scope>
    <source>
        <strain evidence="2 3">NRS-1717</strain>
    </source>
</reference>
<protein>
    <recommendedName>
        <fullName evidence="4">ABC transporter permease</fullName>
    </recommendedName>
</protein>